<organism evidence="8 9">
    <name type="scientific">Pseudomonas coleopterorum</name>
    <dbReference type="NCBI Taxonomy" id="1605838"/>
    <lineage>
        <taxon>Bacteria</taxon>
        <taxon>Pseudomonadati</taxon>
        <taxon>Pseudomonadota</taxon>
        <taxon>Gammaproteobacteria</taxon>
        <taxon>Pseudomonadales</taxon>
        <taxon>Pseudomonadaceae</taxon>
        <taxon>Pseudomonas</taxon>
    </lineage>
</organism>
<feature type="transmembrane region" description="Helical" evidence="7">
    <location>
        <begin position="89"/>
        <end position="115"/>
    </location>
</feature>
<feature type="transmembrane region" description="Helical" evidence="7">
    <location>
        <begin position="235"/>
        <end position="260"/>
    </location>
</feature>
<comment type="caution">
    <text evidence="8">The sequence shown here is derived from an EMBL/GenBank/DDBJ whole genome shotgun (WGS) entry which is preliminary data.</text>
</comment>
<keyword evidence="9" id="KW-1185">Reference proteome</keyword>
<evidence type="ECO:0000256" key="6">
    <source>
        <dbReference type="ARBA" id="ARBA00023136"/>
    </source>
</evidence>
<name>A0ABR9C0T6_9PSED</name>
<dbReference type="PANTHER" id="PTHR43549">
    <property type="entry name" value="MULTIDRUG RESISTANCE PROTEIN YPNP-RELATED"/>
    <property type="match status" value="1"/>
</dbReference>
<feature type="transmembrane region" description="Helical" evidence="7">
    <location>
        <begin position="15"/>
        <end position="38"/>
    </location>
</feature>
<feature type="transmembrane region" description="Helical" evidence="7">
    <location>
        <begin position="319"/>
        <end position="343"/>
    </location>
</feature>
<evidence type="ECO:0008006" key="10">
    <source>
        <dbReference type="Google" id="ProtNLM"/>
    </source>
</evidence>
<evidence type="ECO:0000256" key="7">
    <source>
        <dbReference type="SAM" id="Phobius"/>
    </source>
</evidence>
<feature type="transmembrane region" description="Helical" evidence="7">
    <location>
        <begin position="411"/>
        <end position="431"/>
    </location>
</feature>
<keyword evidence="4 7" id="KW-0812">Transmembrane</keyword>
<dbReference type="InterPro" id="IPR002528">
    <property type="entry name" value="MATE_fam"/>
</dbReference>
<evidence type="ECO:0000256" key="3">
    <source>
        <dbReference type="ARBA" id="ARBA00022475"/>
    </source>
</evidence>
<accession>A0ABR9C0T6</accession>
<keyword evidence="3" id="KW-1003">Cell membrane</keyword>
<dbReference type="EMBL" id="JACYWZ010000006">
    <property type="protein sequence ID" value="MBD8770898.1"/>
    <property type="molecule type" value="Genomic_DNA"/>
</dbReference>
<feature type="transmembrane region" description="Helical" evidence="7">
    <location>
        <begin position="164"/>
        <end position="185"/>
    </location>
</feature>
<dbReference type="PANTHER" id="PTHR43549:SF2">
    <property type="entry name" value="MULTIDRUG RESISTANCE PROTEIN NORM-RELATED"/>
    <property type="match status" value="1"/>
</dbReference>
<keyword evidence="5 7" id="KW-1133">Transmembrane helix</keyword>
<proteinExistence type="predicted"/>
<keyword evidence="2" id="KW-0813">Transport</keyword>
<feature type="transmembrane region" description="Helical" evidence="7">
    <location>
        <begin position="384"/>
        <end position="405"/>
    </location>
</feature>
<evidence type="ECO:0000256" key="5">
    <source>
        <dbReference type="ARBA" id="ARBA00022989"/>
    </source>
</evidence>
<evidence type="ECO:0000256" key="1">
    <source>
        <dbReference type="ARBA" id="ARBA00004651"/>
    </source>
</evidence>
<feature type="transmembrane region" description="Helical" evidence="7">
    <location>
        <begin position="191"/>
        <end position="214"/>
    </location>
</feature>
<gene>
    <name evidence="8" type="ORF">IFT38_15230</name>
</gene>
<evidence type="ECO:0000256" key="2">
    <source>
        <dbReference type="ARBA" id="ARBA00022448"/>
    </source>
</evidence>
<reference evidence="8 9" key="1">
    <citation type="journal article" date="2020" name="FEMS Microbiol. Ecol.">
        <title>Temporal dynamics of bacterial communities during seed development and maturation.</title>
        <authorList>
            <person name="Chesneau G."/>
            <person name="Torres-Cortes G."/>
            <person name="Briand M."/>
            <person name="Darrasse A."/>
            <person name="Preveaux A."/>
            <person name="Marais C."/>
            <person name="Jacques M.A."/>
            <person name="Shade A."/>
            <person name="Barret M."/>
        </authorList>
    </citation>
    <scope>NUCLEOTIDE SEQUENCE [LARGE SCALE GENOMIC DNA]</scope>
    <source>
        <strain evidence="8 9">CFBP13599</strain>
    </source>
</reference>
<comment type="subcellular location">
    <subcellularLocation>
        <location evidence="1">Cell membrane</location>
        <topology evidence="1">Multi-pass membrane protein</topology>
    </subcellularLocation>
</comment>
<feature type="transmembrane region" description="Helical" evidence="7">
    <location>
        <begin position="280"/>
        <end position="298"/>
    </location>
</feature>
<evidence type="ECO:0000313" key="9">
    <source>
        <dbReference type="Proteomes" id="UP000620025"/>
    </source>
</evidence>
<protein>
    <recommendedName>
        <fullName evidence="10">Na+-driven multidrug efflux pump</fullName>
    </recommendedName>
</protein>
<dbReference type="InterPro" id="IPR052031">
    <property type="entry name" value="Membrane_Transporter-Flippase"/>
</dbReference>
<dbReference type="Pfam" id="PF01554">
    <property type="entry name" value="MatE"/>
    <property type="match status" value="2"/>
</dbReference>
<dbReference type="RefSeq" id="WP_192068528.1">
    <property type="nucleotide sequence ID" value="NZ_JACYWY010000001.1"/>
</dbReference>
<feature type="transmembrane region" description="Helical" evidence="7">
    <location>
        <begin position="58"/>
        <end position="77"/>
    </location>
</feature>
<feature type="transmembrane region" description="Helical" evidence="7">
    <location>
        <begin position="355"/>
        <end position="377"/>
    </location>
</feature>
<sequence length="443" mass="46945">MSTSAYVSGNISKHVWVAVASSGASLLAFFLLDILSLIYVSLLHDEPVLAAYGVAKTFTFLISTLQAAFVVSCAAGLSRRIGAGDHFEIAGFVRGLFMLSAIVIAVTVMAELALFSDISVWLGVDASVSRLCHEYVQVVLPATLMMTIVHLSTQILRTYGRVQAAMYVTAGCTLFFAISAPLFMFQLEMGLFGSALAFALTAILGACMGLIGIATCPGVRERYPLLSSLYTHSRGILHVAGPAWLGNLATFIGVACLLKVMVPFGVAALAAMTVLDRIVQTLYCFFFALPNALAPILGQNLGARETLRVRASIRCAHRLVLVYGTAAWLAGVLLSQVLAQFAGLSSATQSMIGEVLLYAGPLWVLIGGELVAVAVFVSFGRAWYVPVFAWLRATLGTIPFLWLGAHLNGSTGAFIGMLAGNACIAVVANLTSRFISTGRPKEG</sequence>
<evidence type="ECO:0000256" key="4">
    <source>
        <dbReference type="ARBA" id="ARBA00022692"/>
    </source>
</evidence>
<keyword evidence="6 7" id="KW-0472">Membrane</keyword>
<evidence type="ECO:0000313" key="8">
    <source>
        <dbReference type="EMBL" id="MBD8770898.1"/>
    </source>
</evidence>
<feature type="transmembrane region" description="Helical" evidence="7">
    <location>
        <begin position="135"/>
        <end position="152"/>
    </location>
</feature>
<dbReference type="Proteomes" id="UP000620025">
    <property type="component" value="Unassembled WGS sequence"/>
</dbReference>